<proteinExistence type="predicted"/>
<dbReference type="SMART" id="SM00034">
    <property type="entry name" value="CLECT"/>
    <property type="match status" value="1"/>
</dbReference>
<dbReference type="Proteomes" id="UP000694888">
    <property type="component" value="Unplaced"/>
</dbReference>
<dbReference type="PANTHER" id="PTHR22803">
    <property type="entry name" value="MANNOSE, PHOSPHOLIPASE, LECTIN RECEPTOR RELATED"/>
    <property type="match status" value="1"/>
</dbReference>
<evidence type="ECO:0000256" key="1">
    <source>
        <dbReference type="SAM" id="Coils"/>
    </source>
</evidence>
<dbReference type="InterPro" id="IPR050111">
    <property type="entry name" value="C-type_lectin/snaclec_domain"/>
</dbReference>
<dbReference type="PROSITE" id="PS50041">
    <property type="entry name" value="C_TYPE_LECTIN_2"/>
    <property type="match status" value="1"/>
</dbReference>
<dbReference type="GeneID" id="101849423"/>
<reference evidence="4" key="1">
    <citation type="submission" date="2025-08" db="UniProtKB">
        <authorList>
            <consortium name="RefSeq"/>
        </authorList>
    </citation>
    <scope>IDENTIFICATION</scope>
</reference>
<dbReference type="InterPro" id="IPR001304">
    <property type="entry name" value="C-type_lectin-like"/>
</dbReference>
<keyword evidence="3" id="KW-1185">Reference proteome</keyword>
<feature type="coiled-coil region" evidence="1">
    <location>
        <begin position="4"/>
        <end position="31"/>
    </location>
</feature>
<dbReference type="Gene3D" id="3.10.100.10">
    <property type="entry name" value="Mannose-Binding Protein A, subunit A"/>
    <property type="match status" value="1"/>
</dbReference>
<dbReference type="CDD" id="cd00037">
    <property type="entry name" value="CLECT"/>
    <property type="match status" value="1"/>
</dbReference>
<dbReference type="InterPro" id="IPR016186">
    <property type="entry name" value="C-type_lectin-like/link_sf"/>
</dbReference>
<accession>A0ABM0K8Z7</accession>
<dbReference type="SUPFAM" id="SSF56436">
    <property type="entry name" value="C-type lectin-like"/>
    <property type="match status" value="1"/>
</dbReference>
<evidence type="ECO:0000313" key="4">
    <source>
        <dbReference type="RefSeq" id="XP_005111713.1"/>
    </source>
</evidence>
<gene>
    <name evidence="4" type="primary">LOC101849423</name>
</gene>
<dbReference type="Pfam" id="PF00059">
    <property type="entry name" value="Lectin_C"/>
    <property type="match status" value="1"/>
</dbReference>
<name>A0ABM0K8Z7_APLCA</name>
<evidence type="ECO:0000313" key="3">
    <source>
        <dbReference type="Proteomes" id="UP000694888"/>
    </source>
</evidence>
<dbReference type="InterPro" id="IPR016187">
    <property type="entry name" value="CTDL_fold"/>
</dbReference>
<sequence>MESNVDLKENILDLQKRVAQLECNKAKQDAKVSILHNALFIASDAYNGHHYYLTQHQPTSYTNAEKVCNAMGGYLAEVDTVTEFRFIQAFLRRKIKSSQVILLGGTDANSEGTFINPNSSTQGYSEWYRNQPDNGGYKEHCRSIMESLGHDIGKYLMNDIPCDIVNDNFYKHGYLCEVPSTVDVRQETCEF</sequence>
<keyword evidence="1" id="KW-0175">Coiled coil</keyword>
<evidence type="ECO:0000259" key="2">
    <source>
        <dbReference type="PROSITE" id="PS50041"/>
    </source>
</evidence>
<organism evidence="3 4">
    <name type="scientific">Aplysia californica</name>
    <name type="common">California sea hare</name>
    <dbReference type="NCBI Taxonomy" id="6500"/>
    <lineage>
        <taxon>Eukaryota</taxon>
        <taxon>Metazoa</taxon>
        <taxon>Spiralia</taxon>
        <taxon>Lophotrochozoa</taxon>
        <taxon>Mollusca</taxon>
        <taxon>Gastropoda</taxon>
        <taxon>Heterobranchia</taxon>
        <taxon>Euthyneura</taxon>
        <taxon>Tectipleura</taxon>
        <taxon>Aplysiida</taxon>
        <taxon>Aplysioidea</taxon>
        <taxon>Aplysiidae</taxon>
        <taxon>Aplysia</taxon>
    </lineage>
</organism>
<dbReference type="RefSeq" id="XP_005111713.1">
    <property type="nucleotide sequence ID" value="XM_005111656.3"/>
</dbReference>
<feature type="domain" description="C-type lectin" evidence="2">
    <location>
        <begin position="46"/>
        <end position="163"/>
    </location>
</feature>
<protein>
    <submittedName>
        <fullName evidence="4">Perlucin</fullName>
    </submittedName>
</protein>